<keyword evidence="2" id="KW-0677">Repeat</keyword>
<dbReference type="GO" id="GO:0031410">
    <property type="term" value="C:cytoplasmic vesicle"/>
    <property type="evidence" value="ECO:0007669"/>
    <property type="project" value="TreeGrafter"/>
</dbReference>
<dbReference type="InterPro" id="IPR051696">
    <property type="entry name" value="DENN_Domain_GEFs"/>
</dbReference>
<feature type="compositionally biased region" description="Polar residues" evidence="3">
    <location>
        <begin position="1360"/>
        <end position="1382"/>
    </location>
</feature>
<feature type="compositionally biased region" description="Low complexity" evidence="3">
    <location>
        <begin position="66"/>
        <end position="78"/>
    </location>
</feature>
<reference evidence="6" key="1">
    <citation type="submission" date="2011-02" db="EMBL/GenBank/DDBJ databases">
        <title>The Genome Sequence of Capsaspora owczarzaki ATCC 30864.</title>
        <authorList>
            <person name="Russ C."/>
            <person name="Cuomo C."/>
            <person name="Burger G."/>
            <person name="Gray M.W."/>
            <person name="Holland P.W.H."/>
            <person name="King N."/>
            <person name="Lang F.B.F."/>
            <person name="Roger A.J."/>
            <person name="Ruiz-Trillo I."/>
            <person name="Young S.K."/>
            <person name="Zeng Q."/>
            <person name="Gargeya S."/>
            <person name="Alvarado L."/>
            <person name="Berlin A."/>
            <person name="Chapman S.B."/>
            <person name="Chen Z."/>
            <person name="Freedman E."/>
            <person name="Gellesch M."/>
            <person name="Goldberg J."/>
            <person name="Griggs A."/>
            <person name="Gujja S."/>
            <person name="Heilman E."/>
            <person name="Heiman D."/>
            <person name="Howarth C."/>
            <person name="Mehta T."/>
            <person name="Neiman D."/>
            <person name="Pearson M."/>
            <person name="Roberts A."/>
            <person name="Saif S."/>
            <person name="Shea T."/>
            <person name="Shenoy N."/>
            <person name="Sisk P."/>
            <person name="Stolte C."/>
            <person name="Sykes S."/>
            <person name="White J."/>
            <person name="Yandava C."/>
            <person name="Haas B."/>
            <person name="Nusbaum C."/>
            <person name="Birren B."/>
        </authorList>
    </citation>
    <scope>NUCLEOTIDE SEQUENCE</scope>
    <source>
        <strain evidence="6">ATCC 30864</strain>
    </source>
</reference>
<feature type="region of interest" description="Disordered" evidence="3">
    <location>
        <begin position="1345"/>
        <end position="1447"/>
    </location>
</feature>
<feature type="domain" description="UDENN" evidence="4">
    <location>
        <begin position="200"/>
        <end position="745"/>
    </location>
</feature>
<dbReference type="Pfam" id="PF02141">
    <property type="entry name" value="DENN"/>
    <property type="match status" value="1"/>
</dbReference>
<feature type="compositionally biased region" description="Low complexity" evidence="3">
    <location>
        <begin position="1345"/>
        <end position="1355"/>
    </location>
</feature>
<dbReference type="InterPro" id="IPR037516">
    <property type="entry name" value="Tripartite_DENN"/>
</dbReference>
<dbReference type="Gene3D" id="3.30.450.200">
    <property type="match status" value="1"/>
</dbReference>
<dbReference type="OrthoDB" id="6019893at2759"/>
<dbReference type="InterPro" id="IPR005112">
    <property type="entry name" value="dDENN_dom"/>
</dbReference>
<feature type="region of interest" description="Disordered" evidence="3">
    <location>
        <begin position="1841"/>
        <end position="1872"/>
    </location>
</feature>
<keyword evidence="6" id="KW-1185">Reference proteome</keyword>
<evidence type="ECO:0000256" key="1">
    <source>
        <dbReference type="ARBA" id="ARBA00022574"/>
    </source>
</evidence>
<dbReference type="EMBL" id="KE346362">
    <property type="protein sequence ID" value="KJE91228.1"/>
    <property type="molecule type" value="Genomic_DNA"/>
</dbReference>
<dbReference type="SUPFAM" id="SSF50978">
    <property type="entry name" value="WD40 repeat-like"/>
    <property type="match status" value="1"/>
</dbReference>
<dbReference type="PANTHER" id="PTHR12296">
    <property type="entry name" value="DENN DOMAIN-CONTAINING PROTEIN 4"/>
    <property type="match status" value="1"/>
</dbReference>
<accession>A0A0D2WM94</accession>
<organism evidence="5 6">
    <name type="scientific">Capsaspora owczarzaki (strain ATCC 30864)</name>
    <dbReference type="NCBI Taxonomy" id="595528"/>
    <lineage>
        <taxon>Eukaryota</taxon>
        <taxon>Filasterea</taxon>
        <taxon>Capsaspora</taxon>
    </lineage>
</organism>
<feature type="region of interest" description="Disordered" evidence="3">
    <location>
        <begin position="1243"/>
        <end position="1275"/>
    </location>
</feature>
<feature type="region of interest" description="Disordered" evidence="3">
    <location>
        <begin position="974"/>
        <end position="1024"/>
    </location>
</feature>
<dbReference type="SMART" id="SM00800">
    <property type="entry name" value="uDENN"/>
    <property type="match status" value="1"/>
</dbReference>
<dbReference type="SMART" id="SM00799">
    <property type="entry name" value="DENN"/>
    <property type="match status" value="1"/>
</dbReference>
<evidence type="ECO:0000259" key="4">
    <source>
        <dbReference type="PROSITE" id="PS50211"/>
    </source>
</evidence>
<protein>
    <recommendedName>
        <fullName evidence="4">UDENN domain-containing protein</fullName>
    </recommendedName>
</protein>
<dbReference type="eggNOG" id="KOG2127">
    <property type="taxonomic scope" value="Eukaryota"/>
</dbReference>
<proteinExistence type="predicted"/>
<evidence type="ECO:0000313" key="6">
    <source>
        <dbReference type="Proteomes" id="UP000008743"/>
    </source>
</evidence>
<dbReference type="InterPro" id="IPR001680">
    <property type="entry name" value="WD40_rpt"/>
</dbReference>
<feature type="region of interest" description="Disordered" evidence="3">
    <location>
        <begin position="1484"/>
        <end position="1503"/>
    </location>
</feature>
<feature type="compositionally biased region" description="Low complexity" evidence="3">
    <location>
        <begin position="129"/>
        <end position="219"/>
    </location>
</feature>
<dbReference type="SMART" id="SM00320">
    <property type="entry name" value="WD40"/>
    <property type="match status" value="4"/>
</dbReference>
<sequence length="2240" mass="238201">MDGGLELGPCDRRPGLARFDCCLIDACVLVGIDELTGVVPLGGSSASRASDRRRVPSVGGGGENESSASASSSSSSSSSAAAAAQIMHRAWPLNQPYSAKVLGVAADETDGHVTLRSTSATAEFRRRALSSSNNSNSNNSSGSPVTPTTTDPSQTSRSRQGSGASAQSHRSSSSSSSDGTSNASRAAAGSASSAASHASSSSSSASASASSSASSPPSSRKSPGRFTGDASFVNNLPLFCLPDGAYLLAAKDLAGHHRSRSHSFVITDDYGSRSYVACLTWYRRLDPGLLLHAEHANQPGLVAEETAANAANADNADNSATATGTHVAATSPGYQEACKSKTLQDLEHLFLSNGYTSADLSRLLAEGLYAPVTISLVSQFPYISVLRDSLCAMLPSVQLFSDDYIHVIDAYVSMLLHVPVPPQGALALRFTLPDARALLLTTSSLSALEQSNQAKSLSSVSSRGSFGTPASVGGTSFVANAGQAQDGESSLFAGYPITVKPLWLSRIPIVDVPIRQLFLCLSTDAIIQVLSCILLEQKMVFISSKPALLTNVTQVLLSLVLPFQWKHTYISVLPSFLLDYVEAPGTFIMGIHSRHRESIMNLVSGTVIVDLDQSSVSIPSSLALPALPRGAHRRLIYALSRVSLHYETDALEKPAFEAQRDFVRMERHYRKFEVNARVAFFEFIVQLFANVKNHLMFDKRVLNLESFLRGQPEESHAFYRRITETSMFSMFLQSRKRAMRDYFDERADDASYVASLATIPIPLPTQLPYPRSFERTRLSTLAPHDRFGLGLIGEPHHAPGTNFSNSNLLPDPRQLQGVSPPRSPPHLARGFSMQVVQSMPPPTPSPAFLDDYVERDPFVGAGGSSLSNNPHHPAIFRADSAPPNFGMNSEPTPGSASPASASNLVGSTSADRASQTAMLDWTLPLVFDMPPFGLRWVEQYLDPDASSSEGAESMFFVRCLERLCVSLSETHEAPGVLASPSGPLSAASSATRTPGSPSASASVLAPSSPSPSATSSKSAASADGDSALGRLSAWASSTRSLLSRHLFMPTSPSAASQHEPALAGGLGLSLSDGQLFSPRNRMSLVQMREEVAAVLQATPQSAGLPTATGPSARHVSYPLRTQSSSASIGSFSHPVESAGFVPLIYIRGLFAAAEGLTSQALADFDLVYRRDASLFPKVVVGTLFSYRESNLSSPASHSPLLQSSLNYIGGASVHGIPSHLCRLGRLCVDVTGGKLHSRRSMAVRSPASGLRATDSQLRAASPRRAMPNGRAGTDASTATSLALDLPSVIHSTKDVLDSLAKRDWLNCSTFVKCGVLLRLVTDVDTGERLFDVLCQDLPISERASTAAAPASASASVDTRPPSSHQAPQPAKSTNAPSVRNVTSSPASSSSPAHAPAPAHAPSPSFGNFLRGGNNARAREDRKSAGVAVSAATASPQTSSTATEEDDYDTLLDVPSSLFIGKVRPLSTAEFGGIDKLQQLIAAPRQSSDAANAPPSSASALRSPDKAVSKSDFKAFYELWTGVVQPIQLPELPADRLELGESIIKVSTLARTHDGIGLLILTTARIFILLDDKRVLKEITRIGNIDSVEKFQFKKLIPPGVPSVRIFHRSASAQANAPELTKTEVLILSGRDLWFDYIMEMVAAYKVAKGSKNPQAIQQAAINIALSETLEKMKKDLYHRLLFFSQTFPLYRSLPLSTIQALVLRIDTTPHDIRKATTECMAFREKKLWCGMSNGALLVFDSVTWALETELTLSGIPVQDKAGHSDSPQSTFLQQLPHPFPANRICSLLAVRRHMWAGSFDHLIHIVDARTRQTVTVLDRHHAAVCDLVSFVAQSATPSLPGSTSAGAMHGTSGPDSPVHHHHHRMASDTGSPVSLPTAIPARTSSNLSEVFAASARNDAQLYEYVVSCSLDGHVVCWDLNSRECLVEAHIFAAASELLQEKIEQRLMDSQIYATPLRAMQRVLSTTSTSMMHSPADTTQLESFSLTQSTVSTGSDSSTPGAATASLFVFETPESPQPLNRSLTDPANLFLSPSRSSMPIAAAANRKIAGLYCLCIVGDHIWCGTNDCVVVLDRITLRVVDVMEAVPSPLAGISTAAQSIATTPVPSNLKPVSAPPLLGSSSPAPITSMLLAGSHVWTASARSGTVDIWDAHARVVRKSWSLESRGINALSLVNGKIWGGASNGSLYVWDADTHGLVKELVGHADAVRSLAAVPVSESSMFVLSGSASADGRLFVWDAGQV</sequence>
<dbReference type="InterPro" id="IPR019775">
    <property type="entry name" value="WD40_repeat_CS"/>
</dbReference>
<dbReference type="SMART" id="SM00801">
    <property type="entry name" value="dDENN"/>
    <property type="match status" value="1"/>
</dbReference>
<dbReference type="Gene3D" id="2.130.10.10">
    <property type="entry name" value="YVTN repeat-like/Quinoprotein amine dehydrogenase"/>
    <property type="match status" value="2"/>
</dbReference>
<dbReference type="InterPro" id="IPR001194">
    <property type="entry name" value="cDENN_dom"/>
</dbReference>
<feature type="compositionally biased region" description="Low complexity" evidence="3">
    <location>
        <begin position="889"/>
        <end position="902"/>
    </location>
</feature>
<dbReference type="Pfam" id="PF25570">
    <property type="entry name" value="TPR_DENND3"/>
    <property type="match status" value="1"/>
</dbReference>
<dbReference type="Pfam" id="PF03456">
    <property type="entry name" value="uDENN"/>
    <property type="match status" value="1"/>
</dbReference>
<evidence type="ECO:0000313" key="5">
    <source>
        <dbReference type="EMBL" id="KJE91228.1"/>
    </source>
</evidence>
<evidence type="ECO:0000256" key="3">
    <source>
        <dbReference type="SAM" id="MobiDB-lite"/>
    </source>
</evidence>
<feature type="compositionally biased region" description="Low complexity" evidence="3">
    <location>
        <begin position="1383"/>
        <end position="1404"/>
    </location>
</feature>
<gene>
    <name evidence="5" type="ORF">CAOG_002394</name>
</gene>
<dbReference type="InterPro" id="IPR005113">
    <property type="entry name" value="uDENN_dom"/>
</dbReference>
<dbReference type="InParanoid" id="A0A0D2WM94"/>
<dbReference type="Proteomes" id="UP000008743">
    <property type="component" value="Unassembled WGS sequence"/>
</dbReference>
<dbReference type="STRING" id="595528.A0A0D2WM94"/>
<name>A0A0D2WM94_CAPO3</name>
<dbReference type="InterPro" id="IPR057977">
    <property type="entry name" value="TPR_DENND3"/>
</dbReference>
<feature type="compositionally biased region" description="Low complexity" evidence="3">
    <location>
        <begin position="1486"/>
        <end position="1501"/>
    </location>
</feature>
<dbReference type="GO" id="GO:0032483">
    <property type="term" value="P:regulation of Rab protein signal transduction"/>
    <property type="evidence" value="ECO:0007669"/>
    <property type="project" value="TreeGrafter"/>
</dbReference>
<dbReference type="PANTHER" id="PTHR12296:SF21">
    <property type="entry name" value="DENN DOMAIN-CONTAINING PROTEIN 3"/>
    <property type="match status" value="1"/>
</dbReference>
<dbReference type="InterPro" id="IPR043153">
    <property type="entry name" value="DENN_C"/>
</dbReference>
<dbReference type="PROSITE" id="PS50211">
    <property type="entry name" value="DENN"/>
    <property type="match status" value="1"/>
</dbReference>
<evidence type="ECO:0000256" key="2">
    <source>
        <dbReference type="ARBA" id="ARBA00022737"/>
    </source>
</evidence>
<feature type="compositionally biased region" description="Low complexity" evidence="3">
    <location>
        <begin position="977"/>
        <end position="1024"/>
    </location>
</feature>
<feature type="region of interest" description="Disordered" evidence="3">
    <location>
        <begin position="41"/>
        <end position="78"/>
    </location>
</feature>
<dbReference type="InterPro" id="IPR036322">
    <property type="entry name" value="WD40_repeat_dom_sf"/>
</dbReference>
<feature type="region of interest" description="Disordered" evidence="3">
    <location>
        <begin position="128"/>
        <end position="226"/>
    </location>
</feature>
<dbReference type="Pfam" id="PF00400">
    <property type="entry name" value="WD40"/>
    <property type="match status" value="1"/>
</dbReference>
<feature type="region of interest" description="Disordered" evidence="3">
    <location>
        <begin position="881"/>
        <end position="908"/>
    </location>
</feature>
<dbReference type="Gene3D" id="3.40.50.11500">
    <property type="match status" value="1"/>
</dbReference>
<dbReference type="InterPro" id="IPR015943">
    <property type="entry name" value="WD40/YVTN_repeat-like_dom_sf"/>
</dbReference>
<keyword evidence="1" id="KW-0853">WD repeat</keyword>
<dbReference type="PROSITE" id="PS00678">
    <property type="entry name" value="WD_REPEATS_1"/>
    <property type="match status" value="1"/>
</dbReference>
<feature type="compositionally biased region" description="Low complexity" evidence="3">
    <location>
        <begin position="1424"/>
        <end position="1441"/>
    </location>
</feature>